<organism evidence="2 3">
    <name type="scientific">Handroanthus impetiginosus</name>
    <dbReference type="NCBI Taxonomy" id="429701"/>
    <lineage>
        <taxon>Eukaryota</taxon>
        <taxon>Viridiplantae</taxon>
        <taxon>Streptophyta</taxon>
        <taxon>Embryophyta</taxon>
        <taxon>Tracheophyta</taxon>
        <taxon>Spermatophyta</taxon>
        <taxon>Magnoliopsida</taxon>
        <taxon>eudicotyledons</taxon>
        <taxon>Gunneridae</taxon>
        <taxon>Pentapetalae</taxon>
        <taxon>asterids</taxon>
        <taxon>lamiids</taxon>
        <taxon>Lamiales</taxon>
        <taxon>Bignoniaceae</taxon>
        <taxon>Crescentiina</taxon>
        <taxon>Tabebuia alliance</taxon>
        <taxon>Handroanthus</taxon>
    </lineage>
</organism>
<feature type="domain" description="Sieve element occlusion N-terminal" evidence="1">
    <location>
        <begin position="15"/>
        <end position="234"/>
    </location>
</feature>
<dbReference type="Pfam" id="PF14576">
    <property type="entry name" value="SEO_N"/>
    <property type="match status" value="1"/>
</dbReference>
<protein>
    <recommendedName>
        <fullName evidence="1">Sieve element occlusion N-terminal domain-containing protein</fullName>
    </recommendedName>
</protein>
<name>A0A2G9I9G7_9LAMI</name>
<evidence type="ECO:0000259" key="1">
    <source>
        <dbReference type="Pfam" id="PF14576"/>
    </source>
</evidence>
<dbReference type="GO" id="GO:0010088">
    <property type="term" value="P:phloem development"/>
    <property type="evidence" value="ECO:0007669"/>
    <property type="project" value="InterPro"/>
</dbReference>
<dbReference type="InterPro" id="IPR039299">
    <property type="entry name" value="SEOA"/>
</dbReference>
<sequence>MSLLGDEPVNPIPSKEDFLIREIVLTHDPDDRGLDSELLLHLVESTFCSTTENVFGAQFDAIGTNNVDLTGSEEPISLIIYKISNEMLSQCFEDQNLHRKTLALLEMLTHYRWDAKVVLALASFARSFRLFWLILQLQPDNSLAVLLATFKRLPKAVSLLKPKLKALNLLINTMIKLTKIVISFEGMSLQHELVDDKTMDITKSKIYMATYWIFRSILVCSSQIADLRNLRLEQCMFFPFI</sequence>
<accession>A0A2G9I9G7</accession>
<keyword evidence="3" id="KW-1185">Reference proteome</keyword>
<comment type="caution">
    <text evidence="2">The sequence shown here is derived from an EMBL/GenBank/DDBJ whole genome shotgun (WGS) entry which is preliminary data.</text>
</comment>
<dbReference type="EMBL" id="NKXS01000098">
    <property type="protein sequence ID" value="PIN26403.1"/>
    <property type="molecule type" value="Genomic_DNA"/>
</dbReference>
<proteinExistence type="predicted"/>
<gene>
    <name evidence="2" type="ORF">CDL12_00838</name>
</gene>
<dbReference type="InterPro" id="IPR027942">
    <property type="entry name" value="SEO_N"/>
</dbReference>
<evidence type="ECO:0000313" key="2">
    <source>
        <dbReference type="EMBL" id="PIN26403.1"/>
    </source>
</evidence>
<dbReference type="AlphaFoldDB" id="A0A2G9I9G7"/>
<dbReference type="PANTHER" id="PTHR33232:SF11">
    <property type="entry name" value="PROTEIN SIEVE ELEMENT OCCLUSION C"/>
    <property type="match status" value="1"/>
</dbReference>
<dbReference type="PANTHER" id="PTHR33232">
    <property type="entry name" value="PROTEIN SIEVE ELEMENT OCCLUSION B-LIKE"/>
    <property type="match status" value="1"/>
</dbReference>
<dbReference type="OrthoDB" id="1701502at2759"/>
<evidence type="ECO:0000313" key="3">
    <source>
        <dbReference type="Proteomes" id="UP000231279"/>
    </source>
</evidence>
<reference evidence="3" key="1">
    <citation type="journal article" date="2018" name="Gigascience">
        <title>Genome assembly of the Pink Ipe (Handroanthus impetiginosus, Bignoniaceae), a highly valued, ecologically keystone Neotropical timber forest tree.</title>
        <authorList>
            <person name="Silva-Junior O.B."/>
            <person name="Grattapaglia D."/>
            <person name="Novaes E."/>
            <person name="Collevatti R.G."/>
        </authorList>
    </citation>
    <scope>NUCLEOTIDE SEQUENCE [LARGE SCALE GENOMIC DNA]</scope>
    <source>
        <strain evidence="3">cv. UFG-1</strain>
    </source>
</reference>
<dbReference type="Proteomes" id="UP000231279">
    <property type="component" value="Unassembled WGS sequence"/>
</dbReference>
<dbReference type="STRING" id="429701.A0A2G9I9G7"/>